<evidence type="ECO:0000313" key="2">
    <source>
        <dbReference type="EMBL" id="GAH42719.1"/>
    </source>
</evidence>
<dbReference type="EMBL" id="BARU01007209">
    <property type="protein sequence ID" value="GAH42719.1"/>
    <property type="molecule type" value="Genomic_DNA"/>
</dbReference>
<keyword evidence="1" id="KW-1133">Transmembrane helix</keyword>
<dbReference type="AlphaFoldDB" id="X1GM59"/>
<evidence type="ECO:0000256" key="1">
    <source>
        <dbReference type="SAM" id="Phobius"/>
    </source>
</evidence>
<keyword evidence="1" id="KW-0812">Transmembrane</keyword>
<keyword evidence="1" id="KW-0472">Membrane</keyword>
<feature type="transmembrane region" description="Helical" evidence="1">
    <location>
        <begin position="12"/>
        <end position="35"/>
    </location>
</feature>
<reference evidence="2" key="1">
    <citation type="journal article" date="2014" name="Front. Microbiol.">
        <title>High frequency of phylogenetically diverse reductive dehalogenase-homologous genes in deep subseafloor sedimentary metagenomes.</title>
        <authorList>
            <person name="Kawai M."/>
            <person name="Futagami T."/>
            <person name="Toyoda A."/>
            <person name="Takaki Y."/>
            <person name="Nishi S."/>
            <person name="Hori S."/>
            <person name="Arai W."/>
            <person name="Tsubouchi T."/>
            <person name="Morono Y."/>
            <person name="Uchiyama I."/>
            <person name="Ito T."/>
            <person name="Fujiyama A."/>
            <person name="Inagaki F."/>
            <person name="Takami H."/>
        </authorList>
    </citation>
    <scope>NUCLEOTIDE SEQUENCE</scope>
    <source>
        <strain evidence="2">Expedition CK06-06</strain>
    </source>
</reference>
<sequence length="43" mass="4858">VFFRNKKCGFGMNFIIFGFDYGITQAMAALIKIGLSPDRLISR</sequence>
<accession>X1GM59</accession>
<gene>
    <name evidence="2" type="ORF">S03H2_14217</name>
</gene>
<name>X1GM59_9ZZZZ</name>
<comment type="caution">
    <text evidence="2">The sequence shown here is derived from an EMBL/GenBank/DDBJ whole genome shotgun (WGS) entry which is preliminary data.</text>
</comment>
<organism evidence="2">
    <name type="scientific">marine sediment metagenome</name>
    <dbReference type="NCBI Taxonomy" id="412755"/>
    <lineage>
        <taxon>unclassified sequences</taxon>
        <taxon>metagenomes</taxon>
        <taxon>ecological metagenomes</taxon>
    </lineage>
</organism>
<protein>
    <submittedName>
        <fullName evidence="2">Uncharacterized protein</fullName>
    </submittedName>
</protein>
<proteinExistence type="predicted"/>
<feature type="non-terminal residue" evidence="2">
    <location>
        <position position="1"/>
    </location>
</feature>